<evidence type="ECO:0000313" key="3">
    <source>
        <dbReference type="Proteomes" id="UP000076858"/>
    </source>
</evidence>
<reference evidence="2 3" key="1">
    <citation type="submission" date="2016-03" db="EMBL/GenBank/DDBJ databases">
        <title>EvidentialGene: Evidence-directed Construction of Genes on Genomes.</title>
        <authorList>
            <person name="Gilbert D.G."/>
            <person name="Choi J.-H."/>
            <person name="Mockaitis K."/>
            <person name="Colbourne J."/>
            <person name="Pfrender M."/>
        </authorList>
    </citation>
    <scope>NUCLEOTIDE SEQUENCE [LARGE SCALE GENOMIC DNA]</scope>
    <source>
        <strain evidence="2 3">Xinb3</strain>
        <tissue evidence="2">Complete organism</tissue>
    </source>
</reference>
<dbReference type="PANTHER" id="PTHR46169">
    <property type="entry name" value="DNA REPLICATION-RELATED ELEMENT FACTOR, ISOFORM A"/>
    <property type="match status" value="1"/>
</dbReference>
<dbReference type="Proteomes" id="UP000076858">
    <property type="component" value="Unassembled WGS sequence"/>
</dbReference>
<dbReference type="SUPFAM" id="SSF53098">
    <property type="entry name" value="Ribonuclease H-like"/>
    <property type="match status" value="1"/>
</dbReference>
<feature type="compositionally biased region" description="Acidic residues" evidence="1">
    <location>
        <begin position="32"/>
        <end position="64"/>
    </location>
</feature>
<dbReference type="AlphaFoldDB" id="A0A164L715"/>
<accession>A0A164L715</accession>
<comment type="caution">
    <text evidence="2">The sequence shown here is derived from an EMBL/GenBank/DDBJ whole genome shotgun (WGS) entry which is preliminary data.</text>
</comment>
<proteinExistence type="predicted"/>
<protein>
    <submittedName>
        <fullName evidence="2">Uncharacterized protein</fullName>
    </submittedName>
</protein>
<dbReference type="InterPro" id="IPR052717">
    <property type="entry name" value="Vacuolar_transposase_reg"/>
</dbReference>
<name>A0A164L715_9CRUS</name>
<dbReference type="InterPro" id="IPR012337">
    <property type="entry name" value="RNaseH-like_sf"/>
</dbReference>
<feature type="compositionally biased region" description="Basic residues" evidence="1">
    <location>
        <begin position="14"/>
        <end position="25"/>
    </location>
</feature>
<feature type="region of interest" description="Disordered" evidence="1">
    <location>
        <begin position="642"/>
        <end position="672"/>
    </location>
</feature>
<gene>
    <name evidence="2" type="ORF">APZ42_033328</name>
</gene>
<evidence type="ECO:0000256" key="1">
    <source>
        <dbReference type="SAM" id="MobiDB-lite"/>
    </source>
</evidence>
<evidence type="ECO:0000313" key="2">
    <source>
        <dbReference type="EMBL" id="KZS03848.1"/>
    </source>
</evidence>
<feature type="region of interest" description="Disordered" evidence="1">
    <location>
        <begin position="1"/>
        <end position="88"/>
    </location>
</feature>
<sequence>MGRPKMNKPIPTKKGQRGRPRKNNPKHPSCELDNDVGQEVENIPEEQDSNISEEQDENEGEQDESNTTIGSNSSGSSKPPPGNLISNFTIQSWPSWRKKFFTNWREDTKKVYAQCLFCQDKRFFSGSKQAYTNFSTHCSRVHCEEWQKFTAPGTVRNQGSIKPFTVQTTMHNSRKNQLDVGLTRVVSEGNLSLNILANKTVREWIEKKLSSCTALSIILDIWSCKSMVGYIGFTCSGVLKTYEPFKCFLSIRQVKGKHTGEAILNEYEGVIQEWDIPISKIVRVITDGGSNMIRAFNIKFPTNQSETLTQSSVEQVERSEPDPNPSINIADSERLVEIEIELDDDSSLWGRIDDIQLSCQEMDEVFDQMNEEEQVEMTEVEKSLQDSFFDFGRSNNDFMHSLILLSTHLRAHCIAHLLQLVIKNGLKAINKAVVDAMDKAFSIISAVRRSVNDTEMVYNATKLHLPAKNVTRWNSQFYSIKGVLRMLEIDPLIQTKLNATKDKSNRLTSRMIAILKELVLILEPFQEATDDLQADYETLGNVIPAYLDLLNKVSLTREEDDGTLINNPKSPLAGKINHCADLAEALKKSLESRMSFVLQDTFYVLDPRFKKCWISTTSMSEYALLDSVRFELTSRYSNLKDGENASRTLNQGNEDEGATNKESGPTPSKKKRNLYSTINATERPPSAGSSQILEEFEVYLNEKTLPMEQEDNSGVVTPTRSPKFWSQNAHRFPYLSCVAIEISMVVRRHPPALKEFSVLPVIF</sequence>
<dbReference type="EMBL" id="LRGB01003168">
    <property type="protein sequence ID" value="KZS03848.1"/>
    <property type="molecule type" value="Genomic_DNA"/>
</dbReference>
<keyword evidence="3" id="KW-1185">Reference proteome</keyword>
<feature type="compositionally biased region" description="Low complexity" evidence="1">
    <location>
        <begin position="65"/>
        <end position="77"/>
    </location>
</feature>
<dbReference type="PANTHER" id="PTHR46169:SF28">
    <property type="match status" value="1"/>
</dbReference>
<organism evidence="2 3">
    <name type="scientific">Daphnia magna</name>
    <dbReference type="NCBI Taxonomy" id="35525"/>
    <lineage>
        <taxon>Eukaryota</taxon>
        <taxon>Metazoa</taxon>
        <taxon>Ecdysozoa</taxon>
        <taxon>Arthropoda</taxon>
        <taxon>Crustacea</taxon>
        <taxon>Branchiopoda</taxon>
        <taxon>Diplostraca</taxon>
        <taxon>Cladocera</taxon>
        <taxon>Anomopoda</taxon>
        <taxon>Daphniidae</taxon>
        <taxon>Daphnia</taxon>
    </lineage>
</organism>
<dbReference type="OrthoDB" id="1607513at2759"/>